<evidence type="ECO:0000256" key="1">
    <source>
        <dbReference type="ARBA" id="ARBA00022801"/>
    </source>
</evidence>
<feature type="region of interest" description="Disordered" evidence="2">
    <location>
        <begin position="433"/>
        <end position="452"/>
    </location>
</feature>
<dbReference type="Gene3D" id="3.40.720.10">
    <property type="entry name" value="Alkaline Phosphatase, subunit A"/>
    <property type="match status" value="1"/>
</dbReference>
<dbReference type="GO" id="GO:0016788">
    <property type="term" value="F:hydrolase activity, acting on ester bonds"/>
    <property type="evidence" value="ECO:0007669"/>
    <property type="project" value="InterPro"/>
</dbReference>
<accession>A0A0F7ZI84</accession>
<gene>
    <name evidence="4" type="ORF">HIM_07062</name>
</gene>
<dbReference type="PANTHER" id="PTHR31956:SF15">
    <property type="entry name" value="ACID PHOSPHATASE PHOA"/>
    <property type="match status" value="1"/>
</dbReference>
<name>A0A0F7ZI84_9HYPO</name>
<keyword evidence="5" id="KW-1185">Reference proteome</keyword>
<proteinExistence type="predicted"/>
<evidence type="ECO:0008006" key="6">
    <source>
        <dbReference type="Google" id="ProtNLM"/>
    </source>
</evidence>
<evidence type="ECO:0000256" key="3">
    <source>
        <dbReference type="SAM" id="SignalP"/>
    </source>
</evidence>
<dbReference type="EMBL" id="KQ030534">
    <property type="protein sequence ID" value="KJZ73506.1"/>
    <property type="molecule type" value="Genomic_DNA"/>
</dbReference>
<protein>
    <recommendedName>
        <fullName evidence="6">Acid phosphatase</fullName>
    </recommendedName>
</protein>
<dbReference type="InterPro" id="IPR017850">
    <property type="entry name" value="Alkaline_phosphatase_core_sf"/>
</dbReference>
<sequence>MHLLAASVVAAVAGLAAGASCAVPTPVVNEFDVARKIGDWETKYTRTDPMHVNRAAETALTNSPTSKVAGAAFDRLAIIFFENTDFEKARGDRESRVRSVHLTLTPAAANFDFFAKKGITLTNYYGVTHPSQPNYMAAIAGDYFGMNHDEFLRAPKNISTVVDLLESKKISWGHYQENMPFSGFEGKRWKPRDDPKNYYVRKHNPAVLHDSVASSKERLALIKNVSMTHTESSLFHRDLANDLLPQWMFITPGMWSDGHDSDVTTAGEWLRKFLEPLLENKKFMKRTLVLITFDEAEVYSRRNRVLSVLLGDAVPEHLVGTEDPNYYNHYSQIATVSANWDLPTLGRWDVGANILKMVADRTGDKLRKWPSEEELQSRYWNESYAGAFHDKSERVFPMPNLALTRNSHTKRPILKSIIEQYAKSGAPTYYEDTIEVPEGLRPPRGYAPSGSR</sequence>
<dbReference type="PANTHER" id="PTHR31956">
    <property type="entry name" value="NON-SPECIFIC PHOSPHOLIPASE C4-RELATED"/>
    <property type="match status" value="1"/>
</dbReference>
<dbReference type="FunFam" id="3.40.720.10:FF:000064">
    <property type="entry name" value="Probable acid phosphatase Pho610"/>
    <property type="match status" value="1"/>
</dbReference>
<dbReference type="Pfam" id="PF04185">
    <property type="entry name" value="Phosphoesterase"/>
    <property type="match status" value="1"/>
</dbReference>
<evidence type="ECO:0000256" key="2">
    <source>
        <dbReference type="SAM" id="MobiDB-lite"/>
    </source>
</evidence>
<evidence type="ECO:0000313" key="5">
    <source>
        <dbReference type="Proteomes" id="UP000054481"/>
    </source>
</evidence>
<evidence type="ECO:0000313" key="4">
    <source>
        <dbReference type="EMBL" id="KJZ73506.1"/>
    </source>
</evidence>
<keyword evidence="3" id="KW-0732">Signal</keyword>
<keyword evidence="1" id="KW-0378">Hydrolase</keyword>
<dbReference type="Proteomes" id="UP000054481">
    <property type="component" value="Unassembled WGS sequence"/>
</dbReference>
<feature type="chain" id="PRO_5002525765" description="Acid phosphatase" evidence="3">
    <location>
        <begin position="19"/>
        <end position="452"/>
    </location>
</feature>
<dbReference type="GO" id="GO:0009395">
    <property type="term" value="P:phospholipid catabolic process"/>
    <property type="evidence" value="ECO:0007669"/>
    <property type="project" value="TreeGrafter"/>
</dbReference>
<reference evidence="4 5" key="1">
    <citation type="journal article" date="2014" name="Genome Biol. Evol.">
        <title>Comparative genomics and transcriptomics analyses reveal divergent lifestyle features of nematode endoparasitic fungus Hirsutella minnesotensis.</title>
        <authorList>
            <person name="Lai Y."/>
            <person name="Liu K."/>
            <person name="Zhang X."/>
            <person name="Zhang X."/>
            <person name="Li K."/>
            <person name="Wang N."/>
            <person name="Shu C."/>
            <person name="Wu Y."/>
            <person name="Wang C."/>
            <person name="Bushley K.E."/>
            <person name="Xiang M."/>
            <person name="Liu X."/>
        </authorList>
    </citation>
    <scope>NUCLEOTIDE SEQUENCE [LARGE SCALE GENOMIC DNA]</scope>
    <source>
        <strain evidence="4 5">3608</strain>
    </source>
</reference>
<organism evidence="4 5">
    <name type="scientific">Hirsutella minnesotensis 3608</name>
    <dbReference type="NCBI Taxonomy" id="1043627"/>
    <lineage>
        <taxon>Eukaryota</taxon>
        <taxon>Fungi</taxon>
        <taxon>Dikarya</taxon>
        <taxon>Ascomycota</taxon>
        <taxon>Pezizomycotina</taxon>
        <taxon>Sordariomycetes</taxon>
        <taxon>Hypocreomycetidae</taxon>
        <taxon>Hypocreales</taxon>
        <taxon>Ophiocordycipitaceae</taxon>
        <taxon>Hirsutella</taxon>
    </lineage>
</organism>
<dbReference type="OrthoDB" id="5135119at2759"/>
<dbReference type="InterPro" id="IPR007312">
    <property type="entry name" value="Phosphoesterase"/>
</dbReference>
<feature type="signal peptide" evidence="3">
    <location>
        <begin position="1"/>
        <end position="18"/>
    </location>
</feature>
<dbReference type="AlphaFoldDB" id="A0A0F7ZI84"/>